<comment type="caution">
    <text evidence="1">The sequence shown here is derived from an EMBL/GenBank/DDBJ whole genome shotgun (WGS) entry which is preliminary data.</text>
</comment>
<accession>A0A4Y2JZ74</accession>
<dbReference type="AlphaFoldDB" id="A0A4Y2JZ74"/>
<name>A0A4Y2JZ74_ARAVE</name>
<protein>
    <submittedName>
        <fullName evidence="1">Uncharacterized protein</fullName>
    </submittedName>
</protein>
<reference evidence="1 2" key="1">
    <citation type="journal article" date="2019" name="Sci. Rep.">
        <title>Orb-weaving spider Araneus ventricosus genome elucidates the spidroin gene catalogue.</title>
        <authorList>
            <person name="Kono N."/>
            <person name="Nakamura H."/>
            <person name="Ohtoshi R."/>
            <person name="Moran D.A.P."/>
            <person name="Shinohara A."/>
            <person name="Yoshida Y."/>
            <person name="Fujiwara M."/>
            <person name="Mori M."/>
            <person name="Tomita M."/>
            <person name="Arakawa K."/>
        </authorList>
    </citation>
    <scope>NUCLEOTIDE SEQUENCE [LARGE SCALE GENOMIC DNA]</scope>
</reference>
<evidence type="ECO:0000313" key="2">
    <source>
        <dbReference type="Proteomes" id="UP000499080"/>
    </source>
</evidence>
<dbReference type="Proteomes" id="UP000499080">
    <property type="component" value="Unassembled WGS sequence"/>
</dbReference>
<dbReference type="EMBL" id="BGPR01004002">
    <property type="protein sequence ID" value="GBM94818.1"/>
    <property type="molecule type" value="Genomic_DNA"/>
</dbReference>
<evidence type="ECO:0000313" key="1">
    <source>
        <dbReference type="EMBL" id="GBM94818.1"/>
    </source>
</evidence>
<sequence length="111" mass="12890">MWRSKRCNNTKLDQCGEVRGVTIRNWINMEGGEESLEASRFRALSSSENEWLRWPGGKVPTLEPKDSRFETRFREEPPCKRVWRSSSGPNSIPPGPNTLPLVWCRSLEWGR</sequence>
<organism evidence="1 2">
    <name type="scientific">Araneus ventricosus</name>
    <name type="common">Orbweaver spider</name>
    <name type="synonym">Epeira ventricosa</name>
    <dbReference type="NCBI Taxonomy" id="182803"/>
    <lineage>
        <taxon>Eukaryota</taxon>
        <taxon>Metazoa</taxon>
        <taxon>Ecdysozoa</taxon>
        <taxon>Arthropoda</taxon>
        <taxon>Chelicerata</taxon>
        <taxon>Arachnida</taxon>
        <taxon>Araneae</taxon>
        <taxon>Araneomorphae</taxon>
        <taxon>Entelegynae</taxon>
        <taxon>Araneoidea</taxon>
        <taxon>Araneidae</taxon>
        <taxon>Araneus</taxon>
    </lineage>
</organism>
<proteinExistence type="predicted"/>
<gene>
    <name evidence="1" type="ORF">AVEN_26529_1</name>
</gene>
<keyword evidence="2" id="KW-1185">Reference proteome</keyword>